<evidence type="ECO:0000256" key="4">
    <source>
        <dbReference type="ARBA" id="ARBA00022692"/>
    </source>
</evidence>
<dbReference type="AlphaFoldDB" id="A0A1X1T6K8"/>
<evidence type="ECO:0000313" key="9">
    <source>
        <dbReference type="EMBL" id="BBZ07664.1"/>
    </source>
</evidence>
<dbReference type="KEGG" id="mdr:MDOR_18330"/>
<feature type="transmembrane region" description="Helical" evidence="7">
    <location>
        <begin position="385"/>
        <end position="405"/>
    </location>
</feature>
<feature type="transmembrane region" description="Helical" evidence="7">
    <location>
        <begin position="252"/>
        <end position="270"/>
    </location>
</feature>
<dbReference type="EMBL" id="LQOS01000031">
    <property type="protein sequence ID" value="ORV40162.1"/>
    <property type="molecule type" value="Genomic_DNA"/>
</dbReference>
<dbReference type="InterPro" id="IPR024962">
    <property type="entry name" value="YukD-like"/>
</dbReference>
<evidence type="ECO:0000313" key="12">
    <source>
        <dbReference type="Proteomes" id="UP000467201"/>
    </source>
</evidence>
<dbReference type="EMBL" id="AP022605">
    <property type="protein sequence ID" value="BBZ07664.1"/>
    <property type="molecule type" value="Genomic_DNA"/>
</dbReference>
<dbReference type="InterPro" id="IPR044049">
    <property type="entry name" value="EccD_transm"/>
</dbReference>
<dbReference type="Pfam" id="PF08817">
    <property type="entry name" value="YukD"/>
    <property type="match status" value="1"/>
</dbReference>
<feature type="transmembrane region" description="Helical" evidence="7">
    <location>
        <begin position="500"/>
        <end position="526"/>
    </location>
</feature>
<reference evidence="9" key="3">
    <citation type="submission" date="2020-02" db="EMBL/GenBank/DDBJ databases">
        <authorList>
            <person name="Matsumoto Y."/>
            <person name="Motooka D."/>
            <person name="Nakamura S."/>
        </authorList>
    </citation>
    <scope>NUCLEOTIDE SEQUENCE</scope>
    <source>
        <strain evidence="9">JCM 12405</strain>
    </source>
</reference>
<keyword evidence="4 7" id="KW-0812">Transmembrane</keyword>
<keyword evidence="5 7" id="KW-1133">Transmembrane helix</keyword>
<sequence>MTSTRDAALSTGTAEQTEQLRQVLVALMVNDIQIAMRLDAAAPIGVQTPALVDVLNTRLAELGHQRLSVRPTDTKTARGRWALCWVDGTPLKPKRSLSEQGVFDGATLWLRFIDDTETRLPVIEHVTSAIPAELRKRWPSVTPPWAARVGVVLVAVAMALVLALLLRWRYGHDDALASLAAGVCALVLMIAATVTGIRSSRSRRAAGDLRNVAPDRAETINAESFVADTLLVLAAVTTTVAAAAAIPGPLGAVHAGLGAAILLAAAILVMRFTGRHVALCTAVVVLSAATLTAGVLRMLLMTSAVTLLASMLLVSLICIKLAPGFARTLANLRLPVFPSSTGRWIFETRPDLPSAVVVPSGRAPALDGPESVRSVIISVDRGHSFLTGLLAGFGTLLLICATALCDPHIERRWLPLVVAGTSAAAVLLHARSYTDRRQSTLLAVLAVGVGLAVPVRFVIELWNTPALLIGCAVLLVLTAGGLILAAIIPSHVYSPMFKQIVEWVGYLLLVAPFPLAFWLMGVFSAIRYRS</sequence>
<evidence type="ECO:0000259" key="8">
    <source>
        <dbReference type="Pfam" id="PF19053"/>
    </source>
</evidence>
<dbReference type="GO" id="GO:0005886">
    <property type="term" value="C:plasma membrane"/>
    <property type="evidence" value="ECO:0007669"/>
    <property type="project" value="UniProtKB-SubCell"/>
</dbReference>
<dbReference type="Proteomes" id="UP000193564">
    <property type="component" value="Unassembled WGS sequence"/>
</dbReference>
<feature type="transmembrane region" description="Helical" evidence="7">
    <location>
        <begin position="440"/>
        <end position="459"/>
    </location>
</feature>
<keyword evidence="11" id="KW-1185">Reference proteome</keyword>
<evidence type="ECO:0000256" key="5">
    <source>
        <dbReference type="ARBA" id="ARBA00022989"/>
    </source>
</evidence>
<name>A0A1X1T6K8_9MYCO</name>
<dbReference type="Proteomes" id="UP000467201">
    <property type="component" value="Chromosome"/>
</dbReference>
<feature type="transmembrane region" description="Helical" evidence="7">
    <location>
        <begin position="145"/>
        <end position="170"/>
    </location>
</feature>
<feature type="domain" description="EccD-like transmembrane" evidence="8">
    <location>
        <begin position="229"/>
        <end position="527"/>
    </location>
</feature>
<organism evidence="10 11">
    <name type="scientific">Mycolicibacterium doricum</name>
    <dbReference type="NCBI Taxonomy" id="126673"/>
    <lineage>
        <taxon>Bacteria</taxon>
        <taxon>Bacillati</taxon>
        <taxon>Actinomycetota</taxon>
        <taxon>Actinomycetes</taxon>
        <taxon>Mycobacteriales</taxon>
        <taxon>Mycobacteriaceae</taxon>
        <taxon>Mycolicibacterium</taxon>
    </lineage>
</organism>
<evidence type="ECO:0000313" key="11">
    <source>
        <dbReference type="Proteomes" id="UP000193564"/>
    </source>
</evidence>
<dbReference type="STRING" id="126673.AWC01_12545"/>
<evidence type="ECO:0000256" key="3">
    <source>
        <dbReference type="ARBA" id="ARBA00022475"/>
    </source>
</evidence>
<dbReference type="OrthoDB" id="4640662at2"/>
<evidence type="ECO:0000256" key="2">
    <source>
        <dbReference type="ARBA" id="ARBA00006162"/>
    </source>
</evidence>
<feature type="transmembrane region" description="Helical" evidence="7">
    <location>
        <begin position="305"/>
        <end position="323"/>
    </location>
</feature>
<feature type="transmembrane region" description="Helical" evidence="7">
    <location>
        <begin position="465"/>
        <end position="488"/>
    </location>
</feature>
<dbReference type="Gene3D" id="3.10.20.90">
    <property type="entry name" value="Phosphatidylinositol 3-kinase Catalytic Subunit, Chain A, domain 1"/>
    <property type="match status" value="1"/>
</dbReference>
<reference evidence="10 11" key="1">
    <citation type="submission" date="2016-01" db="EMBL/GenBank/DDBJ databases">
        <title>The new phylogeny of the genus Mycobacterium.</title>
        <authorList>
            <person name="Tarcisio F."/>
            <person name="Conor M."/>
            <person name="Antonella G."/>
            <person name="Elisabetta G."/>
            <person name="Giulia F.S."/>
            <person name="Sara T."/>
            <person name="Anna F."/>
            <person name="Clotilde B."/>
            <person name="Roberto B."/>
            <person name="Veronica D.S."/>
            <person name="Fabio R."/>
            <person name="Monica P."/>
            <person name="Olivier J."/>
            <person name="Enrico T."/>
            <person name="Nicola S."/>
        </authorList>
    </citation>
    <scope>NUCLEOTIDE SEQUENCE [LARGE SCALE GENOMIC DNA]</scope>
    <source>
        <strain evidence="10 11">DSM 44339</strain>
    </source>
</reference>
<proteinExistence type="inferred from homology"/>
<accession>A0A1X1T6K8</accession>
<dbReference type="NCBIfam" id="TIGR03920">
    <property type="entry name" value="T7SS_EccD"/>
    <property type="match status" value="1"/>
</dbReference>
<evidence type="ECO:0000256" key="6">
    <source>
        <dbReference type="ARBA" id="ARBA00023136"/>
    </source>
</evidence>
<keyword evidence="3" id="KW-1003">Cell membrane</keyword>
<dbReference type="RefSeq" id="WP_064871847.1">
    <property type="nucleotide sequence ID" value="NZ_AP022605.1"/>
</dbReference>
<evidence type="ECO:0000313" key="10">
    <source>
        <dbReference type="EMBL" id="ORV40162.1"/>
    </source>
</evidence>
<dbReference type="Pfam" id="PF19053">
    <property type="entry name" value="EccD"/>
    <property type="match status" value="1"/>
</dbReference>
<evidence type="ECO:0000256" key="7">
    <source>
        <dbReference type="SAM" id="Phobius"/>
    </source>
</evidence>
<feature type="transmembrane region" description="Helical" evidence="7">
    <location>
        <begin position="225"/>
        <end position="246"/>
    </location>
</feature>
<reference evidence="9 12" key="2">
    <citation type="journal article" date="2019" name="Emerg. Microbes Infect.">
        <title>Comprehensive subspecies identification of 175 nontuberculous mycobacteria species based on 7547 genomic profiles.</title>
        <authorList>
            <person name="Matsumoto Y."/>
            <person name="Kinjo T."/>
            <person name="Motooka D."/>
            <person name="Nabeya D."/>
            <person name="Jung N."/>
            <person name="Uechi K."/>
            <person name="Horii T."/>
            <person name="Iida T."/>
            <person name="Fujita J."/>
            <person name="Nakamura S."/>
        </authorList>
    </citation>
    <scope>NUCLEOTIDE SEQUENCE [LARGE SCALE GENOMIC DNA]</scope>
    <source>
        <strain evidence="9 12">JCM 12405</strain>
    </source>
</reference>
<gene>
    <name evidence="9" type="primary">eccD5</name>
    <name evidence="10" type="ORF">AWC01_12545</name>
    <name evidence="9" type="ORF">MDOR_18330</name>
</gene>
<keyword evidence="6 7" id="KW-0472">Membrane</keyword>
<comment type="subcellular location">
    <subcellularLocation>
        <location evidence="1">Cell membrane</location>
        <topology evidence="1">Multi-pass membrane protein</topology>
    </subcellularLocation>
</comment>
<dbReference type="InterPro" id="IPR006707">
    <property type="entry name" value="T7SS_EccD"/>
</dbReference>
<protein>
    <submittedName>
        <fullName evidence="9">ESX-5 secretion system protein EccD5</fullName>
    </submittedName>
    <submittedName>
        <fullName evidence="10">Type VII secretion integral membrane protein EccD</fullName>
    </submittedName>
</protein>
<comment type="similarity">
    <text evidence="2">Belongs to the EccD/Snm4 family.</text>
</comment>
<feature type="transmembrane region" description="Helical" evidence="7">
    <location>
        <begin position="277"/>
        <end position="299"/>
    </location>
</feature>
<feature type="transmembrane region" description="Helical" evidence="7">
    <location>
        <begin position="176"/>
        <end position="197"/>
    </location>
</feature>
<evidence type="ECO:0000256" key="1">
    <source>
        <dbReference type="ARBA" id="ARBA00004651"/>
    </source>
</evidence>